<dbReference type="AlphaFoldDB" id="A0AA37X5V7"/>
<dbReference type="RefSeq" id="WP_284326592.1">
    <property type="nucleotide sequence ID" value="NZ_BSPP01000011.1"/>
</dbReference>
<protein>
    <submittedName>
        <fullName evidence="1">Uncharacterized protein</fullName>
    </submittedName>
</protein>
<sequence length="102" mass="12138">MEEIIVRRNAFTQESQILRTNYPHVFEKFFEIFEREEIDQAILQKRFRALCRRLRADFVAGYEELEKPASAGSGGRLSEEEARLRNEFRRNVYVLVRDLDGP</sequence>
<proteinExistence type="predicted"/>
<organism evidence="1 2">
    <name type="scientific">Cypionkella aquatica</name>
    <dbReference type="NCBI Taxonomy" id="1756042"/>
    <lineage>
        <taxon>Bacteria</taxon>
        <taxon>Pseudomonadati</taxon>
        <taxon>Pseudomonadota</taxon>
        <taxon>Alphaproteobacteria</taxon>
        <taxon>Rhodobacterales</taxon>
        <taxon>Paracoccaceae</taxon>
        <taxon>Cypionkella</taxon>
    </lineage>
</organism>
<reference evidence="1 2" key="1">
    <citation type="journal article" date="2014" name="Int. J. Syst. Evol. Microbiol.">
        <title>Complete genome sequence of Corynebacterium casei LMG S-19264T (=DSM 44701T), isolated from a smear-ripened cheese.</title>
        <authorList>
            <consortium name="US DOE Joint Genome Institute (JGI-PGF)"/>
            <person name="Walter F."/>
            <person name="Albersmeier A."/>
            <person name="Kalinowski J."/>
            <person name="Ruckert C."/>
        </authorList>
    </citation>
    <scope>NUCLEOTIDE SEQUENCE [LARGE SCALE GENOMIC DNA]</scope>
    <source>
        <strain evidence="1 2">NBRC 111766</strain>
    </source>
</reference>
<accession>A0AA37X5V7</accession>
<evidence type="ECO:0000313" key="1">
    <source>
        <dbReference type="EMBL" id="GLS88431.1"/>
    </source>
</evidence>
<dbReference type="Proteomes" id="UP001157355">
    <property type="component" value="Unassembled WGS sequence"/>
</dbReference>
<name>A0AA37X5V7_9RHOB</name>
<comment type="caution">
    <text evidence="1">The sequence shown here is derived from an EMBL/GenBank/DDBJ whole genome shotgun (WGS) entry which is preliminary data.</text>
</comment>
<dbReference type="EMBL" id="BSPP01000011">
    <property type="protein sequence ID" value="GLS88431.1"/>
    <property type="molecule type" value="Genomic_DNA"/>
</dbReference>
<evidence type="ECO:0000313" key="2">
    <source>
        <dbReference type="Proteomes" id="UP001157355"/>
    </source>
</evidence>
<gene>
    <name evidence="1" type="ORF">GCM10010873_34050</name>
</gene>
<keyword evidence="2" id="KW-1185">Reference proteome</keyword>